<accession>A0A0P1AIH7</accession>
<sequence length="180" mass="20144">MAKKGADARHHAIVELKDENVNRLSSSIKCEASVMHLLSPATIELANYVVKYLDEEDPGIFVQIIDQIALHDALTLPNSPISQGIDADESTKAFRGWLINGAWNVRANSQVCQNSTFSLAFHQLTQGDALNIVLGQWLQQRWNTQMQDHQIETFAIVFWMAGTGPRRATFTTHQNIFGLI</sequence>
<dbReference type="EMBL" id="CCYD01000523">
    <property type="protein sequence ID" value="CEG40556.1"/>
    <property type="molecule type" value="Genomic_DNA"/>
</dbReference>
<keyword evidence="2" id="KW-1185">Reference proteome</keyword>
<dbReference type="GeneID" id="36405801"/>
<evidence type="ECO:0000313" key="1">
    <source>
        <dbReference type="EMBL" id="CEG40556.1"/>
    </source>
</evidence>
<protein>
    <submittedName>
        <fullName evidence="1">Uncharacterized protein</fullName>
    </submittedName>
</protein>
<name>A0A0P1AIH7_PLAHL</name>
<organism evidence="1 2">
    <name type="scientific">Plasmopara halstedii</name>
    <name type="common">Downy mildew of sunflower</name>
    <dbReference type="NCBI Taxonomy" id="4781"/>
    <lineage>
        <taxon>Eukaryota</taxon>
        <taxon>Sar</taxon>
        <taxon>Stramenopiles</taxon>
        <taxon>Oomycota</taxon>
        <taxon>Peronosporomycetes</taxon>
        <taxon>Peronosporales</taxon>
        <taxon>Peronosporaceae</taxon>
        <taxon>Plasmopara</taxon>
    </lineage>
</organism>
<dbReference type="RefSeq" id="XP_024576925.1">
    <property type="nucleotide sequence ID" value="XM_024726227.1"/>
</dbReference>
<reference evidence="2" key="1">
    <citation type="submission" date="2014-09" db="EMBL/GenBank/DDBJ databases">
        <authorList>
            <person name="Sharma Rahul"/>
            <person name="Thines Marco"/>
        </authorList>
    </citation>
    <scope>NUCLEOTIDE SEQUENCE [LARGE SCALE GENOMIC DNA]</scope>
</reference>
<proteinExistence type="predicted"/>
<dbReference type="OrthoDB" id="177134at2759"/>
<evidence type="ECO:0000313" key="2">
    <source>
        <dbReference type="Proteomes" id="UP000054928"/>
    </source>
</evidence>
<dbReference type="Proteomes" id="UP000054928">
    <property type="component" value="Unassembled WGS sequence"/>
</dbReference>
<dbReference type="AlphaFoldDB" id="A0A0P1AIH7"/>